<keyword evidence="2" id="KW-1185">Reference proteome</keyword>
<dbReference type="EMBL" id="UXUI01000058">
    <property type="protein sequence ID" value="VDD84964.1"/>
    <property type="molecule type" value="Genomic_DNA"/>
</dbReference>
<evidence type="ECO:0000313" key="1">
    <source>
        <dbReference type="EMBL" id="VDD84964.1"/>
    </source>
</evidence>
<gene>
    <name evidence="1" type="ORF">EVEC_LOCUS107</name>
</gene>
<proteinExistence type="predicted"/>
<accession>A0A0N4USP2</accession>
<dbReference type="Proteomes" id="UP000274131">
    <property type="component" value="Unassembled WGS sequence"/>
</dbReference>
<name>A0A0N4USP2_ENTVE</name>
<sequence length="83" mass="9071">MLVEFLVFPMENPQVTSRKLMSGIGCRVVDEELRRKTGRQVGLKGGFWLVGRVLVAFPGPRWLSSLPALLAFAVPAVPALGVH</sequence>
<organism evidence="3">
    <name type="scientific">Enterobius vermicularis</name>
    <name type="common">Human pinworm</name>
    <dbReference type="NCBI Taxonomy" id="51028"/>
    <lineage>
        <taxon>Eukaryota</taxon>
        <taxon>Metazoa</taxon>
        <taxon>Ecdysozoa</taxon>
        <taxon>Nematoda</taxon>
        <taxon>Chromadorea</taxon>
        <taxon>Rhabditida</taxon>
        <taxon>Spirurina</taxon>
        <taxon>Oxyuridomorpha</taxon>
        <taxon>Oxyuroidea</taxon>
        <taxon>Oxyuridae</taxon>
        <taxon>Enterobius</taxon>
    </lineage>
</organism>
<reference evidence="1 2" key="2">
    <citation type="submission" date="2018-10" db="EMBL/GenBank/DDBJ databases">
        <authorList>
            <consortium name="Pathogen Informatics"/>
        </authorList>
    </citation>
    <scope>NUCLEOTIDE SEQUENCE [LARGE SCALE GENOMIC DNA]</scope>
</reference>
<dbReference type="WBParaSite" id="EVEC_0000016301-mRNA-1">
    <property type="protein sequence ID" value="EVEC_0000016301-mRNA-1"/>
    <property type="gene ID" value="EVEC_0000016301"/>
</dbReference>
<dbReference type="AlphaFoldDB" id="A0A0N4USP2"/>
<protein>
    <submittedName>
        <fullName evidence="3">Transposase</fullName>
    </submittedName>
</protein>
<evidence type="ECO:0000313" key="2">
    <source>
        <dbReference type="Proteomes" id="UP000274131"/>
    </source>
</evidence>
<reference evidence="3" key="1">
    <citation type="submission" date="2017-02" db="UniProtKB">
        <authorList>
            <consortium name="WormBaseParasite"/>
        </authorList>
    </citation>
    <scope>IDENTIFICATION</scope>
</reference>
<evidence type="ECO:0000313" key="3">
    <source>
        <dbReference type="WBParaSite" id="EVEC_0000016301-mRNA-1"/>
    </source>
</evidence>